<dbReference type="InterPro" id="IPR003018">
    <property type="entry name" value="GAF"/>
</dbReference>
<dbReference type="SUPFAM" id="SSF55781">
    <property type="entry name" value="GAF domain-like"/>
    <property type="match status" value="1"/>
</dbReference>
<accession>A0A4R9I5V2</accession>
<name>A0A4R9I5V2_9LEPT</name>
<dbReference type="RefSeq" id="WP_135601227.1">
    <property type="nucleotide sequence ID" value="NZ_RQFK01000026.1"/>
</dbReference>
<organism evidence="2 3">
    <name type="scientific">Leptospira noumeaensis</name>
    <dbReference type="NCBI Taxonomy" id="2484964"/>
    <lineage>
        <taxon>Bacteria</taxon>
        <taxon>Pseudomonadati</taxon>
        <taxon>Spirochaetota</taxon>
        <taxon>Spirochaetia</taxon>
        <taxon>Leptospirales</taxon>
        <taxon>Leptospiraceae</taxon>
        <taxon>Leptospira</taxon>
    </lineage>
</organism>
<dbReference type="InterPro" id="IPR029787">
    <property type="entry name" value="Nucleotide_cyclase"/>
</dbReference>
<dbReference type="Pfam" id="PF13185">
    <property type="entry name" value="GAF_2"/>
    <property type="match status" value="1"/>
</dbReference>
<dbReference type="InterPro" id="IPR052163">
    <property type="entry name" value="DGC-Regulatory_Protein"/>
</dbReference>
<dbReference type="AlphaFoldDB" id="A0A4R9I5V2"/>
<dbReference type="Pfam" id="PF00990">
    <property type="entry name" value="GGDEF"/>
    <property type="match status" value="1"/>
</dbReference>
<dbReference type="PANTHER" id="PTHR46663:SF2">
    <property type="entry name" value="GGDEF DOMAIN-CONTAINING PROTEIN"/>
    <property type="match status" value="1"/>
</dbReference>
<dbReference type="NCBIfam" id="TIGR00254">
    <property type="entry name" value="GGDEF"/>
    <property type="match status" value="1"/>
</dbReference>
<dbReference type="InterPro" id="IPR043128">
    <property type="entry name" value="Rev_trsase/Diguanyl_cyclase"/>
</dbReference>
<reference evidence="2" key="1">
    <citation type="journal article" date="2019" name="PLoS Negl. Trop. Dis.">
        <title>Revisiting the worldwide diversity of Leptospira species in the environment.</title>
        <authorList>
            <person name="Vincent A.T."/>
            <person name="Schiettekatte O."/>
            <person name="Bourhy P."/>
            <person name="Veyrier F.J."/>
            <person name="Picardeau M."/>
        </authorList>
    </citation>
    <scope>NUCLEOTIDE SEQUENCE [LARGE SCALE GENOMIC DNA]</scope>
    <source>
        <strain evidence="2">201800287</strain>
    </source>
</reference>
<dbReference type="SMART" id="SM00065">
    <property type="entry name" value="GAF"/>
    <property type="match status" value="1"/>
</dbReference>
<sequence length="341" mass="38228">MERFSDSTLEKVLKLQTELTAAKPDVPYLLDLITLRAKEITNSDGAVFELVEGDDLVYRAASGHAEKQIGLRIPVKGSFSGLSLQSKETLYCSDSEMDDRVNREACRRVGLRSMIVLPLYFDSEILGVLKVHSAVVDYYSSNETYVLNMLSGTMAAILHNAHRWAEREKSLQTMAYLASHDALTGVYNRSAFYDYLRRGLQRIQDDPSVLTVVLFDLDGLKIVNDTHGHAAGDFYISKFASRFSHLLQHQDVFARLGGDEFGLIMIHHESKESTLSLLGNLTKMVEGEIQFDTTKLEIKTSMGLSFSPEDGSDPETLMAIADSRMYEHKKSKKIDKSLNGR</sequence>
<dbReference type="SMART" id="SM00267">
    <property type="entry name" value="GGDEF"/>
    <property type="match status" value="1"/>
</dbReference>
<feature type="domain" description="GGDEF" evidence="1">
    <location>
        <begin position="208"/>
        <end position="341"/>
    </location>
</feature>
<dbReference type="OrthoDB" id="9805474at2"/>
<evidence type="ECO:0000313" key="2">
    <source>
        <dbReference type="EMBL" id="TGK81333.1"/>
    </source>
</evidence>
<dbReference type="InterPro" id="IPR000160">
    <property type="entry name" value="GGDEF_dom"/>
</dbReference>
<gene>
    <name evidence="2" type="ORF">EHQ24_08390</name>
</gene>
<proteinExistence type="predicted"/>
<dbReference type="Gene3D" id="3.30.450.40">
    <property type="match status" value="1"/>
</dbReference>
<dbReference type="SUPFAM" id="SSF55073">
    <property type="entry name" value="Nucleotide cyclase"/>
    <property type="match status" value="1"/>
</dbReference>
<dbReference type="PANTHER" id="PTHR46663">
    <property type="entry name" value="DIGUANYLATE CYCLASE DGCT-RELATED"/>
    <property type="match status" value="1"/>
</dbReference>
<dbReference type="InterPro" id="IPR029016">
    <property type="entry name" value="GAF-like_dom_sf"/>
</dbReference>
<comment type="caution">
    <text evidence="2">The sequence shown here is derived from an EMBL/GenBank/DDBJ whole genome shotgun (WGS) entry which is preliminary data.</text>
</comment>
<dbReference type="EMBL" id="RQFK01000026">
    <property type="protein sequence ID" value="TGK81333.1"/>
    <property type="molecule type" value="Genomic_DNA"/>
</dbReference>
<keyword evidence="3" id="KW-1185">Reference proteome</keyword>
<dbReference type="Proteomes" id="UP000298009">
    <property type="component" value="Unassembled WGS sequence"/>
</dbReference>
<protein>
    <submittedName>
        <fullName evidence="2">GGDEF domain-containing protein</fullName>
    </submittedName>
</protein>
<evidence type="ECO:0000259" key="1">
    <source>
        <dbReference type="PROSITE" id="PS50887"/>
    </source>
</evidence>
<dbReference type="CDD" id="cd01949">
    <property type="entry name" value="GGDEF"/>
    <property type="match status" value="1"/>
</dbReference>
<evidence type="ECO:0000313" key="3">
    <source>
        <dbReference type="Proteomes" id="UP000298009"/>
    </source>
</evidence>
<dbReference type="PROSITE" id="PS50887">
    <property type="entry name" value="GGDEF"/>
    <property type="match status" value="1"/>
</dbReference>
<dbReference type="Gene3D" id="3.30.70.270">
    <property type="match status" value="1"/>
</dbReference>